<protein>
    <submittedName>
        <fullName evidence="1">Uncharacterized protein</fullName>
    </submittedName>
</protein>
<gene>
    <name evidence="1" type="ORF">VXS06_14555</name>
</gene>
<accession>A0ABU6L9B2</accession>
<sequence>MKALEKLNPDLIGYIEKSHLMTFFRHPLCVIPYTDGLEDKISPINGYINMMVTSRLNLISKMEADKDYLSLINIVERPFRLEYAIKYLNFISDTEYWDIVDFIWTDSEIPSIHIELWKTIFNSRKYANPTLKTAAFKDLPEQVTIYRGGNKKGLSWTTNRETAEWFAKRFSLNQTVMTAVVNKSNILHYTNSRNEQEIVAAPSSVNVLSEE</sequence>
<comment type="caution">
    <text evidence="1">The sequence shown here is derived from an EMBL/GenBank/DDBJ whole genome shotgun (WGS) entry which is preliminary data.</text>
</comment>
<dbReference type="Proteomes" id="UP001306119">
    <property type="component" value="Unassembled WGS sequence"/>
</dbReference>
<evidence type="ECO:0000313" key="2">
    <source>
        <dbReference type="Proteomes" id="UP001306119"/>
    </source>
</evidence>
<evidence type="ECO:0000313" key="1">
    <source>
        <dbReference type="EMBL" id="MEC6832985.1"/>
    </source>
</evidence>
<proteinExistence type="predicted"/>
<dbReference type="EMBL" id="JAYXUG010000013">
    <property type="protein sequence ID" value="MEC6832985.1"/>
    <property type="molecule type" value="Genomic_DNA"/>
</dbReference>
<dbReference type="RefSeq" id="WP_327775286.1">
    <property type="nucleotide sequence ID" value="NZ_JAYXUG010000013.1"/>
</dbReference>
<organism evidence="1 2">
    <name type="scientific">Photobacterium toruni</name>
    <dbReference type="NCBI Taxonomy" id="1935446"/>
    <lineage>
        <taxon>Bacteria</taxon>
        <taxon>Pseudomonadati</taxon>
        <taxon>Pseudomonadota</taxon>
        <taxon>Gammaproteobacteria</taxon>
        <taxon>Vibrionales</taxon>
        <taxon>Vibrionaceae</taxon>
        <taxon>Photobacterium</taxon>
    </lineage>
</organism>
<reference evidence="1 2" key="1">
    <citation type="submission" date="2024-01" db="EMBL/GenBank/DDBJ databases">
        <title>Active colonisers of the gastrointestinal tract of Atlantic salmon farmed in a warm water region.</title>
        <authorList>
            <person name="Bowman J.P."/>
        </authorList>
    </citation>
    <scope>NUCLEOTIDE SEQUENCE [LARGE SCALE GENOMIC DNA]</scope>
    <source>
        <strain evidence="1 2">S3MW1</strain>
    </source>
</reference>
<name>A0ABU6L9B2_9GAMM</name>
<keyword evidence="2" id="KW-1185">Reference proteome</keyword>